<evidence type="ECO:0008006" key="3">
    <source>
        <dbReference type="Google" id="ProtNLM"/>
    </source>
</evidence>
<dbReference type="InterPro" id="IPR012674">
    <property type="entry name" value="Calycin"/>
</dbReference>
<name>A0ABD0KEL2_9CAEN</name>
<organism evidence="1 2">
    <name type="scientific">Batillaria attramentaria</name>
    <dbReference type="NCBI Taxonomy" id="370345"/>
    <lineage>
        <taxon>Eukaryota</taxon>
        <taxon>Metazoa</taxon>
        <taxon>Spiralia</taxon>
        <taxon>Lophotrochozoa</taxon>
        <taxon>Mollusca</taxon>
        <taxon>Gastropoda</taxon>
        <taxon>Caenogastropoda</taxon>
        <taxon>Sorbeoconcha</taxon>
        <taxon>Cerithioidea</taxon>
        <taxon>Batillariidae</taxon>
        <taxon>Batillaria</taxon>
    </lineage>
</organism>
<dbReference type="GO" id="GO:0008289">
    <property type="term" value="F:lipid binding"/>
    <property type="evidence" value="ECO:0007669"/>
    <property type="project" value="UniProtKB-KW"/>
</dbReference>
<sequence>MLAFTHLVLRSFESQVVRRYAGRRRTRTRGASVQVVAATPDCRSQPQVRGPSAHGPARGGVTDALSVFEEMLSLTTTVILSAVCFAPCFGLELQDCDLEHYTPMAGFKPQKFEGRWYPAYEIHSAPYESGALAISVDFEYRTYTNELSPDKVQTLMIDTMTFTYSGGRCVVTKQVDRVDNGVFYAGHKVTPDGDIRWDRMIVLDTDYVSTAAVVYEVFINGVLSDEDSELVLLVRDYDRTLNMTAVAGGLERFCGPQAASADVFQIHAFNWKAGCGNYEVKLG</sequence>
<protein>
    <recommendedName>
        <fullName evidence="3">Lipocalin/cytosolic fatty-acid binding domain-containing protein</fullName>
    </recommendedName>
</protein>
<accession>A0ABD0KEL2</accession>
<comment type="caution">
    <text evidence="1">The sequence shown here is derived from an EMBL/GenBank/DDBJ whole genome shotgun (WGS) entry which is preliminary data.</text>
</comment>
<evidence type="ECO:0000313" key="2">
    <source>
        <dbReference type="Proteomes" id="UP001519460"/>
    </source>
</evidence>
<proteinExistence type="predicted"/>
<reference evidence="1 2" key="1">
    <citation type="journal article" date="2023" name="Sci. Data">
        <title>Genome assembly of the Korean intertidal mud-creeper Batillaria attramentaria.</title>
        <authorList>
            <person name="Patra A.K."/>
            <person name="Ho P.T."/>
            <person name="Jun S."/>
            <person name="Lee S.J."/>
            <person name="Kim Y."/>
            <person name="Won Y.J."/>
        </authorList>
    </citation>
    <scope>NUCLEOTIDE SEQUENCE [LARGE SCALE GENOMIC DNA]</scope>
    <source>
        <strain evidence="1">Wonlab-2016</strain>
    </source>
</reference>
<dbReference type="AlphaFoldDB" id="A0ABD0KEL2"/>
<dbReference type="Proteomes" id="UP001519460">
    <property type="component" value="Unassembled WGS sequence"/>
</dbReference>
<gene>
    <name evidence="1" type="ORF">BaRGS_00023276</name>
</gene>
<dbReference type="Gene3D" id="2.40.128.20">
    <property type="match status" value="1"/>
</dbReference>
<dbReference type="SUPFAM" id="SSF50814">
    <property type="entry name" value="Lipocalins"/>
    <property type="match status" value="1"/>
</dbReference>
<keyword evidence="2" id="KW-1185">Reference proteome</keyword>
<dbReference type="EMBL" id="JACVVK020000194">
    <property type="protein sequence ID" value="KAK7485466.1"/>
    <property type="molecule type" value="Genomic_DNA"/>
</dbReference>
<evidence type="ECO:0000313" key="1">
    <source>
        <dbReference type="EMBL" id="KAK7485466.1"/>
    </source>
</evidence>